<dbReference type="InterPro" id="IPR049012">
    <property type="entry name" value="Mutator_transp_dom"/>
</dbReference>
<dbReference type="Proteomes" id="UP000683360">
    <property type="component" value="Unassembled WGS sequence"/>
</dbReference>
<accession>A0A8S3SCR2</accession>
<dbReference type="Pfam" id="PF20700">
    <property type="entry name" value="Mutator"/>
    <property type="match status" value="1"/>
</dbReference>
<sequence>MRWSLLKRGRRKAAINLSIQVSLINHIAISTTGLQKLYLGSNIPAHSTSSMQHSANVVSEIIEEYNEKDLAQKRKLLKEINILRGDNPNIINMQANRVYNNPTYSGMGKTPFQPATQCTYNMLENNTYKHNIVSTRQVSKLCSNKSEHKTKTKVKLYHKGHCSVNIEMHDSIGSEE</sequence>
<proteinExistence type="predicted"/>
<protein>
    <recommendedName>
        <fullName evidence="1">Mutator-like transposase domain-containing protein</fullName>
    </recommendedName>
</protein>
<dbReference type="OrthoDB" id="10339648at2759"/>
<dbReference type="AlphaFoldDB" id="A0A8S3SCR2"/>
<gene>
    <name evidence="2" type="ORF">MEDL_31875</name>
</gene>
<dbReference type="EMBL" id="CAJPWZ010001594">
    <property type="protein sequence ID" value="CAG2218227.1"/>
    <property type="molecule type" value="Genomic_DNA"/>
</dbReference>
<organism evidence="2 3">
    <name type="scientific">Mytilus edulis</name>
    <name type="common">Blue mussel</name>
    <dbReference type="NCBI Taxonomy" id="6550"/>
    <lineage>
        <taxon>Eukaryota</taxon>
        <taxon>Metazoa</taxon>
        <taxon>Spiralia</taxon>
        <taxon>Lophotrochozoa</taxon>
        <taxon>Mollusca</taxon>
        <taxon>Bivalvia</taxon>
        <taxon>Autobranchia</taxon>
        <taxon>Pteriomorphia</taxon>
        <taxon>Mytilida</taxon>
        <taxon>Mytiloidea</taxon>
        <taxon>Mytilidae</taxon>
        <taxon>Mytilinae</taxon>
        <taxon>Mytilus</taxon>
    </lineage>
</organism>
<feature type="domain" description="Mutator-like transposase" evidence="1">
    <location>
        <begin position="7"/>
        <end position="174"/>
    </location>
</feature>
<comment type="caution">
    <text evidence="2">The sequence shown here is derived from an EMBL/GenBank/DDBJ whole genome shotgun (WGS) entry which is preliminary data.</text>
</comment>
<keyword evidence="3" id="KW-1185">Reference proteome</keyword>
<evidence type="ECO:0000259" key="1">
    <source>
        <dbReference type="Pfam" id="PF20700"/>
    </source>
</evidence>
<reference evidence="2" key="1">
    <citation type="submission" date="2021-03" db="EMBL/GenBank/DDBJ databases">
        <authorList>
            <person name="Bekaert M."/>
        </authorList>
    </citation>
    <scope>NUCLEOTIDE SEQUENCE</scope>
</reference>
<evidence type="ECO:0000313" key="3">
    <source>
        <dbReference type="Proteomes" id="UP000683360"/>
    </source>
</evidence>
<evidence type="ECO:0000313" key="2">
    <source>
        <dbReference type="EMBL" id="CAG2218227.1"/>
    </source>
</evidence>
<name>A0A8S3SCR2_MYTED</name>